<dbReference type="AlphaFoldDB" id="J9H882"/>
<evidence type="ECO:0000313" key="3">
    <source>
        <dbReference type="EMBL" id="EJX10570.1"/>
    </source>
</evidence>
<comment type="caution">
    <text evidence="3">The sequence shown here is derived from an EMBL/GenBank/DDBJ whole genome shotgun (WGS) entry which is preliminary data.</text>
</comment>
<accession>J9H882</accession>
<name>J9H882_9ZZZZ</name>
<dbReference type="InterPro" id="IPR011250">
    <property type="entry name" value="OMP/PagP_B-barrel"/>
</dbReference>
<dbReference type="SUPFAM" id="SSF56925">
    <property type="entry name" value="OMPA-like"/>
    <property type="match status" value="1"/>
</dbReference>
<gene>
    <name evidence="3" type="ORF">EVA_00960</name>
</gene>
<dbReference type="InterPro" id="IPR027385">
    <property type="entry name" value="Beta-barrel_OMP"/>
</dbReference>
<reference evidence="3" key="1">
    <citation type="journal article" date="2012" name="PLoS ONE">
        <title>Gene sets for utilization of primary and secondary nutrition supplies in the distal gut of endangered iberian lynx.</title>
        <authorList>
            <person name="Alcaide M."/>
            <person name="Messina E."/>
            <person name="Richter M."/>
            <person name="Bargiela R."/>
            <person name="Peplies J."/>
            <person name="Huws S.A."/>
            <person name="Newbold C.J."/>
            <person name="Golyshin P.N."/>
            <person name="Simon M.A."/>
            <person name="Lopez G."/>
            <person name="Yakimov M.M."/>
            <person name="Ferrer M."/>
        </authorList>
    </citation>
    <scope>NUCLEOTIDE SEQUENCE</scope>
</reference>
<organism evidence="3">
    <name type="scientific">gut metagenome</name>
    <dbReference type="NCBI Taxonomy" id="749906"/>
    <lineage>
        <taxon>unclassified sequences</taxon>
        <taxon>metagenomes</taxon>
        <taxon>organismal metagenomes</taxon>
    </lineage>
</organism>
<feature type="domain" description="Outer membrane protein beta-barrel" evidence="2">
    <location>
        <begin position="7"/>
        <end position="180"/>
    </location>
</feature>
<keyword evidence="1" id="KW-0732">Signal</keyword>
<sequence>MKVLISLLVSLFTLAAHAQQGETFYRLELGAGLGMGANFTDVKGKMGLVGAAIARFPLNPRMAVKAQLTYDQMKGSTEGRKEFYPTTPNASSADRLHYAVDDGICNLSALYELHFLPYGFVRDYKGYSRIVPYLQMGFGITYGLADKSFTANIPVGLGIKYKVAQRLNLGLDYLVHFSLSDKLDGLNAPLGISSSGFRNKDHYSALTLTLTYDLNPRCPTCNKD</sequence>
<dbReference type="EMBL" id="AMCI01000156">
    <property type="protein sequence ID" value="EJX10570.1"/>
    <property type="molecule type" value="Genomic_DNA"/>
</dbReference>
<dbReference type="Gene3D" id="2.40.160.20">
    <property type="match status" value="1"/>
</dbReference>
<protein>
    <recommendedName>
        <fullName evidence="2">Outer membrane protein beta-barrel domain-containing protein</fullName>
    </recommendedName>
</protein>
<evidence type="ECO:0000256" key="1">
    <source>
        <dbReference type="ARBA" id="ARBA00022729"/>
    </source>
</evidence>
<dbReference type="Pfam" id="PF13505">
    <property type="entry name" value="OMP_b-brl"/>
    <property type="match status" value="1"/>
</dbReference>
<proteinExistence type="predicted"/>
<evidence type="ECO:0000259" key="2">
    <source>
        <dbReference type="Pfam" id="PF13505"/>
    </source>
</evidence>